<keyword evidence="2" id="KW-1185">Reference proteome</keyword>
<dbReference type="AlphaFoldDB" id="A0AAJ0C182"/>
<evidence type="ECO:0000313" key="2">
    <source>
        <dbReference type="Proteomes" id="UP001244011"/>
    </source>
</evidence>
<evidence type="ECO:0000313" key="1">
    <source>
        <dbReference type="EMBL" id="KAK1766807.1"/>
    </source>
</evidence>
<dbReference type="EMBL" id="MU839010">
    <property type="protein sequence ID" value="KAK1766807.1"/>
    <property type="molecule type" value="Genomic_DNA"/>
</dbReference>
<proteinExistence type="predicted"/>
<reference evidence="1" key="1">
    <citation type="submission" date="2023-06" db="EMBL/GenBank/DDBJ databases">
        <title>Genome-scale phylogeny and comparative genomics of the fungal order Sordariales.</title>
        <authorList>
            <consortium name="Lawrence Berkeley National Laboratory"/>
            <person name="Hensen N."/>
            <person name="Bonometti L."/>
            <person name="Westerberg I."/>
            <person name="Brannstrom I.O."/>
            <person name="Guillou S."/>
            <person name="Cros-Aarteil S."/>
            <person name="Calhoun S."/>
            <person name="Haridas S."/>
            <person name="Kuo A."/>
            <person name="Mondo S."/>
            <person name="Pangilinan J."/>
            <person name="Riley R."/>
            <person name="Labutti K."/>
            <person name="Andreopoulos B."/>
            <person name="Lipzen A."/>
            <person name="Chen C."/>
            <person name="Yanf M."/>
            <person name="Daum C."/>
            <person name="Ng V."/>
            <person name="Clum A."/>
            <person name="Steindorff A."/>
            <person name="Ohm R."/>
            <person name="Martin F."/>
            <person name="Silar P."/>
            <person name="Natvig D."/>
            <person name="Lalanne C."/>
            <person name="Gautier V."/>
            <person name="Ament-Velasquez S.L."/>
            <person name="Kruys A."/>
            <person name="Hutchinson M.I."/>
            <person name="Powell A.J."/>
            <person name="Barry K."/>
            <person name="Miller A.N."/>
            <person name="Grigoriev I.V."/>
            <person name="Debuchy R."/>
            <person name="Gladieux P."/>
            <person name="Thoren M.H."/>
            <person name="Johannesson H."/>
        </authorList>
    </citation>
    <scope>NUCLEOTIDE SEQUENCE</scope>
    <source>
        <strain evidence="1">8032-3</strain>
    </source>
</reference>
<dbReference type="RefSeq" id="XP_060283020.1">
    <property type="nucleotide sequence ID" value="XM_060433162.1"/>
</dbReference>
<gene>
    <name evidence="1" type="ORF">QBC33DRAFT_89617</name>
</gene>
<name>A0AAJ0C182_9PEZI</name>
<accession>A0AAJ0C182</accession>
<comment type="caution">
    <text evidence="1">The sequence shown here is derived from an EMBL/GenBank/DDBJ whole genome shotgun (WGS) entry which is preliminary data.</text>
</comment>
<dbReference type="Proteomes" id="UP001244011">
    <property type="component" value="Unassembled WGS sequence"/>
</dbReference>
<dbReference type="GeneID" id="85316349"/>
<protein>
    <submittedName>
        <fullName evidence="1">Uncharacterized protein</fullName>
    </submittedName>
</protein>
<organism evidence="1 2">
    <name type="scientific">Phialemonium atrogriseum</name>
    <dbReference type="NCBI Taxonomy" id="1093897"/>
    <lineage>
        <taxon>Eukaryota</taxon>
        <taxon>Fungi</taxon>
        <taxon>Dikarya</taxon>
        <taxon>Ascomycota</taxon>
        <taxon>Pezizomycotina</taxon>
        <taxon>Sordariomycetes</taxon>
        <taxon>Sordariomycetidae</taxon>
        <taxon>Cephalothecales</taxon>
        <taxon>Cephalothecaceae</taxon>
        <taxon>Phialemonium</taxon>
    </lineage>
</organism>
<sequence>MEPSHSTNANLACAGAFLPPSHLRPSHLPAAAYRGALIGLMGNCQLMPQRVPRTPAQRSMSAWRITACAGPQAHLFLDLRGPVPSEVPDRSPTPTPAVPSPAPVRRDFLLTAFSQTRRNSRQNLFPEQLASPNLGLTRQGESNYGLFEMLALGTAFLLTQRKRLVAYLDSGLWSLGKSLADSKAPSGKFTPESSVGLSSFFSNSSVVESRTRNHDKSGDASSRTGNSALGRWINIATTNVWMHPPVAISHDLKYQYSLVAGRGTTCILYLRITPGALDNLGATPRRLAIFGPLCHLATPHCLVSPTLVR</sequence>